<accession>A0A2U1QM39</accession>
<dbReference type="InterPro" id="IPR006527">
    <property type="entry name" value="F-box-assoc_dom_typ1"/>
</dbReference>
<dbReference type="Pfam" id="PF07734">
    <property type="entry name" value="FBA_1"/>
    <property type="match status" value="1"/>
</dbReference>
<dbReference type="AlphaFoldDB" id="A0A2U1QM39"/>
<dbReference type="InterPro" id="IPR017451">
    <property type="entry name" value="F-box-assoc_interact_dom"/>
</dbReference>
<evidence type="ECO:0000313" key="5">
    <source>
        <dbReference type="Proteomes" id="UP000245207"/>
    </source>
</evidence>
<feature type="domain" description="F-box associated beta-propeller type 3" evidence="3">
    <location>
        <begin position="89"/>
        <end position="283"/>
    </location>
</feature>
<feature type="domain" description="F-box associated beta-propeller type 1" evidence="2">
    <location>
        <begin position="381"/>
        <end position="496"/>
    </location>
</feature>
<dbReference type="EMBL" id="PKPP01000036">
    <property type="protein sequence ID" value="PWA99084.1"/>
    <property type="molecule type" value="Genomic_DNA"/>
</dbReference>
<dbReference type="STRING" id="35608.A0A2U1QM39"/>
<dbReference type="NCBIfam" id="TIGR01640">
    <property type="entry name" value="F_box_assoc_1"/>
    <property type="match status" value="1"/>
</dbReference>
<evidence type="ECO:0000313" key="4">
    <source>
        <dbReference type="EMBL" id="PWA99084.1"/>
    </source>
</evidence>
<feature type="domain" description="F-box" evidence="1">
    <location>
        <begin position="10"/>
        <end position="38"/>
    </location>
</feature>
<dbReference type="Gene3D" id="1.20.1280.50">
    <property type="match status" value="1"/>
</dbReference>
<dbReference type="InterPro" id="IPR001810">
    <property type="entry name" value="F-box_dom"/>
</dbReference>
<keyword evidence="5" id="KW-1185">Reference proteome</keyword>
<evidence type="ECO:0000259" key="3">
    <source>
        <dbReference type="Pfam" id="PF08268"/>
    </source>
</evidence>
<dbReference type="Proteomes" id="UP000245207">
    <property type="component" value="Unassembled WGS sequence"/>
</dbReference>
<dbReference type="PANTHER" id="PTHR31672">
    <property type="entry name" value="BNACNNG10540D PROTEIN"/>
    <property type="match status" value="1"/>
</dbReference>
<evidence type="ECO:0000259" key="2">
    <source>
        <dbReference type="Pfam" id="PF07734"/>
    </source>
</evidence>
<sequence>MAELSTEMILFGILTRVPPKAVGRFKSVCKTWNALLSGNAFVREHCSRSAIPSNQKVLVIEHQTSSIHPINFETHDYEPGTSITIPFDHRSYDNRFIVVSILSHLNGLLCVCNKITSDLFLWNPVTTAFKRLPPPYSNDFYKDNLDAVGLYTDTHDDFKVLYIRRRDATLAVNVYSRSDESWRNIPLALPSEYLTTRFHWYSGTLCGGTLYFTVSESVVGGSNFMISFDVNSEQFHMTNFPAIPNHGIVYIHLVNAQDELVMFAATGHREMKIDMWILREGTWLRMYSFPLISLDLWCSITHYVTNGNKWFVMAKFQKIFEIDTGLMWFDRFYPVTKFQCSDGALFTETLVSPTSVGLIRPDNLDPTILKIAYPFKPENPWCVLIFSFNSKQWKHLENEFLPRQSIRLKKSSQAVVDGHIFWCAYESLFTNDGSEYKSYMMVSFNLVTHRFHVLDIPAKLLFQHPVQFYVSNLRDNVVVSGNLNVEDHFVFHVWILEVVGRCIESFKCLISIPTPCPLKLIGFDNTNNPILEVQMPEGYVMNPVVYNVSSGTFLYFGGEGNCASFFINPNCESLILQTHEDKTVY</sequence>
<organism evidence="4 5">
    <name type="scientific">Artemisia annua</name>
    <name type="common">Sweet wormwood</name>
    <dbReference type="NCBI Taxonomy" id="35608"/>
    <lineage>
        <taxon>Eukaryota</taxon>
        <taxon>Viridiplantae</taxon>
        <taxon>Streptophyta</taxon>
        <taxon>Embryophyta</taxon>
        <taxon>Tracheophyta</taxon>
        <taxon>Spermatophyta</taxon>
        <taxon>Magnoliopsida</taxon>
        <taxon>eudicotyledons</taxon>
        <taxon>Gunneridae</taxon>
        <taxon>Pentapetalae</taxon>
        <taxon>asterids</taxon>
        <taxon>campanulids</taxon>
        <taxon>Asterales</taxon>
        <taxon>Asteraceae</taxon>
        <taxon>Asteroideae</taxon>
        <taxon>Anthemideae</taxon>
        <taxon>Artemisiinae</taxon>
        <taxon>Artemisia</taxon>
    </lineage>
</organism>
<comment type="caution">
    <text evidence="4">The sequence shown here is derived from an EMBL/GenBank/DDBJ whole genome shotgun (WGS) entry which is preliminary data.</text>
</comment>
<proteinExistence type="predicted"/>
<dbReference type="Pfam" id="PF08268">
    <property type="entry name" value="FBA_3"/>
    <property type="match status" value="1"/>
</dbReference>
<protein>
    <submittedName>
        <fullName evidence="4">F-box domain-containing protein</fullName>
    </submittedName>
</protein>
<name>A0A2U1QM39_ARTAN</name>
<reference evidence="4 5" key="1">
    <citation type="journal article" date="2018" name="Mol. Plant">
        <title>The genome of Artemisia annua provides insight into the evolution of Asteraceae family and artemisinin biosynthesis.</title>
        <authorList>
            <person name="Shen Q."/>
            <person name="Zhang L."/>
            <person name="Liao Z."/>
            <person name="Wang S."/>
            <person name="Yan T."/>
            <person name="Shi P."/>
            <person name="Liu M."/>
            <person name="Fu X."/>
            <person name="Pan Q."/>
            <person name="Wang Y."/>
            <person name="Lv Z."/>
            <person name="Lu X."/>
            <person name="Zhang F."/>
            <person name="Jiang W."/>
            <person name="Ma Y."/>
            <person name="Chen M."/>
            <person name="Hao X."/>
            <person name="Li L."/>
            <person name="Tang Y."/>
            <person name="Lv G."/>
            <person name="Zhou Y."/>
            <person name="Sun X."/>
            <person name="Brodelius P.E."/>
            <person name="Rose J.K.C."/>
            <person name="Tang K."/>
        </authorList>
    </citation>
    <scope>NUCLEOTIDE SEQUENCE [LARGE SCALE GENOMIC DNA]</scope>
    <source>
        <strain evidence="5">cv. Huhao1</strain>
        <tissue evidence="4">Leaf</tissue>
    </source>
</reference>
<evidence type="ECO:0000259" key="1">
    <source>
        <dbReference type="Pfam" id="PF00646"/>
    </source>
</evidence>
<gene>
    <name evidence="4" type="ORF">CTI12_AA013270</name>
</gene>
<dbReference type="SUPFAM" id="SSF81383">
    <property type="entry name" value="F-box domain"/>
    <property type="match status" value="1"/>
</dbReference>
<dbReference type="InterPro" id="IPR036047">
    <property type="entry name" value="F-box-like_dom_sf"/>
</dbReference>
<dbReference type="PANTHER" id="PTHR31672:SF13">
    <property type="entry name" value="F-BOX PROTEIN CPR30-LIKE"/>
    <property type="match status" value="1"/>
</dbReference>
<dbReference type="InterPro" id="IPR050796">
    <property type="entry name" value="SCF_F-box_component"/>
</dbReference>
<dbReference type="Pfam" id="PF00646">
    <property type="entry name" value="F-box"/>
    <property type="match status" value="1"/>
</dbReference>
<dbReference type="InterPro" id="IPR013187">
    <property type="entry name" value="F-box-assoc_dom_typ3"/>
</dbReference>